<dbReference type="Proteomes" id="UP000245119">
    <property type="component" value="Linkage Group LG14"/>
</dbReference>
<sequence length="151" mass="16427">MLDVTTDDNVGKELKEDKEYDEDCTSPTVCDTDEDRLKWKTDEEGSNDVIVADTEDKENIPVVTPGEDEREGTSDKNGDEEVNDCFNSLDNERSADCVISEMTESDMTSGKVVLSKTGSVDVGVARDGCGLGPDVKLTMSFDENNSLVIDG</sequence>
<comment type="caution">
    <text evidence="2">The sequence shown here is derived from an EMBL/GenBank/DDBJ whole genome shotgun (WGS) entry which is preliminary data.</text>
</comment>
<organism evidence="2 3">
    <name type="scientific">Pomacea canaliculata</name>
    <name type="common">Golden apple snail</name>
    <dbReference type="NCBI Taxonomy" id="400727"/>
    <lineage>
        <taxon>Eukaryota</taxon>
        <taxon>Metazoa</taxon>
        <taxon>Spiralia</taxon>
        <taxon>Lophotrochozoa</taxon>
        <taxon>Mollusca</taxon>
        <taxon>Gastropoda</taxon>
        <taxon>Caenogastropoda</taxon>
        <taxon>Architaenioglossa</taxon>
        <taxon>Ampullarioidea</taxon>
        <taxon>Ampullariidae</taxon>
        <taxon>Pomacea</taxon>
    </lineage>
</organism>
<dbReference type="EMBL" id="PZQS01000014">
    <property type="protein sequence ID" value="PVD18835.1"/>
    <property type="molecule type" value="Genomic_DNA"/>
</dbReference>
<evidence type="ECO:0000313" key="3">
    <source>
        <dbReference type="Proteomes" id="UP000245119"/>
    </source>
</evidence>
<reference evidence="2 3" key="1">
    <citation type="submission" date="2018-04" db="EMBL/GenBank/DDBJ databases">
        <title>The genome of golden apple snail Pomacea canaliculata provides insight into stress tolerance and invasive adaptation.</title>
        <authorList>
            <person name="Liu C."/>
            <person name="Liu B."/>
            <person name="Ren Y."/>
            <person name="Zhang Y."/>
            <person name="Wang H."/>
            <person name="Li S."/>
            <person name="Jiang F."/>
            <person name="Yin L."/>
            <person name="Zhang G."/>
            <person name="Qian W."/>
            <person name="Fan W."/>
        </authorList>
    </citation>
    <scope>NUCLEOTIDE SEQUENCE [LARGE SCALE GENOMIC DNA]</scope>
    <source>
        <strain evidence="2">SZHN2017</strain>
        <tissue evidence="2">Muscle</tissue>
    </source>
</reference>
<evidence type="ECO:0000313" key="2">
    <source>
        <dbReference type="EMBL" id="PVD18835.1"/>
    </source>
</evidence>
<proteinExistence type="predicted"/>
<name>A0A2T7NCF2_POMCA</name>
<gene>
    <name evidence="2" type="ORF">C0Q70_21388</name>
</gene>
<keyword evidence="3" id="KW-1185">Reference proteome</keyword>
<protein>
    <submittedName>
        <fullName evidence="2">Uncharacterized protein</fullName>
    </submittedName>
</protein>
<evidence type="ECO:0000256" key="1">
    <source>
        <dbReference type="SAM" id="MobiDB-lite"/>
    </source>
</evidence>
<feature type="compositionally biased region" description="Basic and acidic residues" evidence="1">
    <location>
        <begin position="9"/>
        <end position="18"/>
    </location>
</feature>
<dbReference type="AlphaFoldDB" id="A0A2T7NCF2"/>
<accession>A0A2T7NCF2</accession>
<feature type="region of interest" description="Disordered" evidence="1">
    <location>
        <begin position="1"/>
        <end position="82"/>
    </location>
</feature>